<keyword evidence="2" id="KW-0732">Signal</keyword>
<evidence type="ECO:0000313" key="3">
    <source>
        <dbReference type="EMBL" id="KUM28340.1"/>
    </source>
</evidence>
<keyword evidence="1" id="KW-0175">Coiled coil</keyword>
<organism evidence="3 4">
    <name type="scientific">Rhizobium loti</name>
    <name type="common">Mesorhizobium loti</name>
    <dbReference type="NCBI Taxonomy" id="381"/>
    <lineage>
        <taxon>Bacteria</taxon>
        <taxon>Pseudomonadati</taxon>
        <taxon>Pseudomonadota</taxon>
        <taxon>Alphaproteobacteria</taxon>
        <taxon>Hyphomicrobiales</taxon>
        <taxon>Phyllobacteriaceae</taxon>
        <taxon>Mesorhizobium</taxon>
    </lineage>
</organism>
<accession>A0A117N4U1</accession>
<dbReference type="OrthoDB" id="7870871at2"/>
<gene>
    <name evidence="3" type="ORF">AU467_12745</name>
</gene>
<evidence type="ECO:0000256" key="2">
    <source>
        <dbReference type="SAM" id="SignalP"/>
    </source>
</evidence>
<feature type="chain" id="PRO_5007151754" evidence="2">
    <location>
        <begin position="23"/>
        <end position="145"/>
    </location>
</feature>
<dbReference type="Proteomes" id="UP000053176">
    <property type="component" value="Unassembled WGS sequence"/>
</dbReference>
<proteinExistence type="predicted"/>
<comment type="caution">
    <text evidence="3">The sequence shown here is derived from an EMBL/GenBank/DDBJ whole genome shotgun (WGS) entry which is preliminary data.</text>
</comment>
<evidence type="ECO:0000256" key="1">
    <source>
        <dbReference type="SAM" id="Coils"/>
    </source>
</evidence>
<sequence>MRLQHILIPAALCSLVAASAYSEETDRYRLEKSANGYVRMDTRTGAMSICEEHSGQLVCKMAADERAAFQDEIDRLQSSVKALDERVAKLENTPSARLESNLPSEEDFNKTMSYMERFFRSFMNIVKDMDKEEGDGGAKPSPQKT</sequence>
<name>A0A117N4U1_RHILI</name>
<reference evidence="3 4" key="1">
    <citation type="submission" date="2015-12" db="EMBL/GenBank/DDBJ databases">
        <title>Draft genome sequence of Mesorhizobium sp. UFLA 01-765, a multitolerant efficient symbiont and plant-growth promoting strain isolated from Zn-mining soil using Leucaena leucocephala as a trap plant.</title>
        <authorList>
            <person name="Rangel W.M."/>
            <person name="Thijs S."/>
            <person name="Longatti S.M."/>
            <person name="Moreira F.M."/>
            <person name="Weyens N."/>
            <person name="Vangronsveld J."/>
            <person name="Van Hamme J.D."/>
            <person name="Bottos E.M."/>
            <person name="Rineau F."/>
        </authorList>
    </citation>
    <scope>NUCLEOTIDE SEQUENCE [LARGE SCALE GENOMIC DNA]</scope>
    <source>
        <strain evidence="3 4">UFLA 01-765</strain>
    </source>
</reference>
<feature type="coiled-coil region" evidence="1">
    <location>
        <begin position="59"/>
        <end position="93"/>
    </location>
</feature>
<dbReference type="AlphaFoldDB" id="A0A117N4U1"/>
<protein>
    <submittedName>
        <fullName evidence="3">Uncharacterized protein</fullName>
    </submittedName>
</protein>
<dbReference type="EMBL" id="LPWA01000024">
    <property type="protein sequence ID" value="KUM28340.1"/>
    <property type="molecule type" value="Genomic_DNA"/>
</dbReference>
<evidence type="ECO:0000313" key="4">
    <source>
        <dbReference type="Proteomes" id="UP000053176"/>
    </source>
</evidence>
<feature type="signal peptide" evidence="2">
    <location>
        <begin position="1"/>
        <end position="22"/>
    </location>
</feature>